<dbReference type="FunFam" id="3.40.50.300:FF:000614">
    <property type="entry name" value="ATP-dependent DNA helicase"/>
    <property type="match status" value="1"/>
</dbReference>
<dbReference type="GO" id="GO:0006355">
    <property type="term" value="P:regulation of DNA-templated transcription"/>
    <property type="evidence" value="ECO:0007669"/>
    <property type="project" value="InterPro"/>
</dbReference>
<evidence type="ECO:0000256" key="4">
    <source>
        <dbReference type="ARBA" id="ARBA00022553"/>
    </source>
</evidence>
<evidence type="ECO:0000256" key="26">
    <source>
        <dbReference type="SAM" id="MobiDB-lite"/>
    </source>
</evidence>
<dbReference type="OMA" id="WSDPGAC"/>
<keyword evidence="12" id="KW-0862">Zinc</keyword>
<dbReference type="PROSITE" id="PS51192">
    <property type="entry name" value="HELICASE_ATP_BIND_1"/>
    <property type="match status" value="1"/>
</dbReference>
<comment type="subcellular location">
    <subcellularLocation>
        <location evidence="2">Nucleus</location>
        <location evidence="2">Nucleoplasm</location>
    </subcellularLocation>
</comment>
<keyword evidence="14" id="KW-0238">DNA-binding</keyword>
<feature type="region of interest" description="Disordered" evidence="26">
    <location>
        <begin position="480"/>
        <end position="500"/>
    </location>
</feature>
<evidence type="ECO:0000256" key="19">
    <source>
        <dbReference type="ARBA" id="ARBA00034617"/>
    </source>
</evidence>
<dbReference type="GO" id="GO:0045934">
    <property type="term" value="P:negative regulation of nucleobase-containing compound metabolic process"/>
    <property type="evidence" value="ECO:0007669"/>
    <property type="project" value="UniProtKB-ARBA"/>
</dbReference>
<keyword evidence="13" id="KW-0067">ATP-binding</keyword>
<dbReference type="FunFam" id="3.40.50.300:FF:000444">
    <property type="entry name" value="ATP-dependent DNA helicase"/>
    <property type="match status" value="1"/>
</dbReference>
<dbReference type="PANTHER" id="PTHR13710">
    <property type="entry name" value="DNA HELICASE RECQ FAMILY MEMBER"/>
    <property type="match status" value="1"/>
</dbReference>
<sequence length="1007" mass="112849">MASSPRDPVRAALARTFGFHTFRSERQESATRAVLRGDKDVFICMPTGAGKSLCYQLPAVLAAGVTIVISPLIALIQDQIEHMNVLKIRACSLNSKLSLEERKMVLSDLNSAKPDIKLLYITPEMAASNTMHSIIDSLLARNLLSYLVIDEAHCVSQWGHDFRPDYLKLGSLRSKAPGIPCMALTATAPQKVQDDIVAALQLNQPIAVFKSPCFRANLFYDIVFKEILNEPYINLKAFCEKTLGQKDSAGQFDGCGIVYCRTRDGCQEVAEELTRRGLEAKAYHAGLKNSERTVVQEEWMEGKVPVIVATISFGMGVDKANVRFVAHWNLAKSMAAYYQESGRAGRDGKPSFCRIYYSRIDRENISFLIKKEIAQKQSKRGSVKSFDKSSLVGFETLISFCEQPGCRHAAIAKYFGDEVPACNRACDYCKNPEIVMRQLDSLQRFEISKAQTSVKMPTSQGPFGYIHDLYEGGRKGYGFERYGNEDDDDESDGESESRKKEWNAFFQKQMKLRKNGESEKDNFVPPDPDCPLRDAANRKIPKLSVKAREHCLHMLEEALTKNKQHGITKPEWADPHLCAVEMEYEAFKMSKMANLYKALMLKKVGEINKSMQNNPLHSKLTEMDTTVATTDCEKDGETFISASQLYSFKRKRVGVGGQSSSSPFRTAGEMLKNSVQVSSAQKNSTSSETPIHQSDGTRKKEDTRSLEVTKPSVHYNERTDQCSPLQSSSSKRKPTKKQLLAESAKKDSQNISKFFQQSKSKGAARASVKILGGDCSTIVNDALEEEDNRKAYSSTLALSGELGALPDLDKVTKTVNVDKVQKYVTTHDMEEKTRVRNIEKAPDGKILDDARSRGFEITPSAPEKRPATDEGRGSQDLKRQRNSINSSILCPPDVKGSQHKKKVTFDSLFQLCKDERTTMSPVPVKGGQLKQTADIVVKCLTPYYKEGRFASKDLFKAFARHLSHLLVVEKNTMKRNVKEAAQDLIHNFFKSCRRCENEDDWRNLKLT</sequence>
<dbReference type="GO" id="GO:0005654">
    <property type="term" value="C:nucleoplasm"/>
    <property type="evidence" value="ECO:0007669"/>
    <property type="project" value="UniProtKB-SubCell"/>
</dbReference>
<dbReference type="PROSITE" id="PS51194">
    <property type="entry name" value="HELICASE_CTER"/>
    <property type="match status" value="1"/>
</dbReference>
<dbReference type="SMART" id="SM00487">
    <property type="entry name" value="DEXDc"/>
    <property type="match status" value="1"/>
</dbReference>
<dbReference type="GO" id="GO:0046872">
    <property type="term" value="F:metal ion binding"/>
    <property type="evidence" value="ECO:0007669"/>
    <property type="project" value="UniProtKB-KW"/>
</dbReference>
<protein>
    <recommendedName>
        <fullName evidence="22">ATP-dependent DNA helicase Q5</fullName>
        <ecNumber evidence="20">5.6.2.4</ecNumber>
    </recommendedName>
    <alternativeName>
        <fullName evidence="23">DNA 3'-5' helicase RecQ5</fullName>
    </alternativeName>
    <alternativeName>
        <fullName evidence="24">DNA helicase, RecQ-like type 5</fullName>
    </alternativeName>
    <alternativeName>
        <fullName evidence="25">RecQ protein-like 5</fullName>
    </alternativeName>
</protein>
<dbReference type="Gene3D" id="6.10.250.2460">
    <property type="match status" value="1"/>
</dbReference>
<dbReference type="OrthoDB" id="10261556at2759"/>
<dbReference type="GO" id="GO:0043138">
    <property type="term" value="F:3'-5' DNA helicase activity"/>
    <property type="evidence" value="ECO:0007669"/>
    <property type="project" value="UniProtKB-EC"/>
</dbReference>
<keyword evidence="4" id="KW-0597">Phosphoprotein</keyword>
<dbReference type="InterPro" id="IPR032284">
    <property type="entry name" value="RecQ_Zn-bd"/>
</dbReference>
<dbReference type="InterPro" id="IPR027417">
    <property type="entry name" value="P-loop_NTPase"/>
</dbReference>
<dbReference type="GO" id="GO:0006260">
    <property type="term" value="P:DNA replication"/>
    <property type="evidence" value="ECO:0007669"/>
    <property type="project" value="UniProtKB-KW"/>
</dbReference>
<evidence type="ECO:0000256" key="22">
    <source>
        <dbReference type="ARBA" id="ARBA00074289"/>
    </source>
</evidence>
<feature type="region of interest" description="Disordered" evidence="26">
    <location>
        <begin position="853"/>
        <end position="892"/>
    </location>
</feature>
<evidence type="ECO:0000313" key="30">
    <source>
        <dbReference type="Proteomes" id="UP000287033"/>
    </source>
</evidence>
<dbReference type="GO" id="GO:0016787">
    <property type="term" value="F:hydrolase activity"/>
    <property type="evidence" value="ECO:0007669"/>
    <property type="project" value="UniProtKB-KW"/>
</dbReference>
<feature type="compositionally biased region" description="Basic and acidic residues" evidence="26">
    <location>
        <begin position="862"/>
        <end position="879"/>
    </location>
</feature>
<dbReference type="SUPFAM" id="SSF52540">
    <property type="entry name" value="P-loop containing nucleoside triphosphate hydrolases"/>
    <property type="match status" value="1"/>
</dbReference>
<evidence type="ECO:0000256" key="18">
    <source>
        <dbReference type="ARBA" id="ARBA00023306"/>
    </source>
</evidence>
<dbReference type="InterPro" id="IPR002464">
    <property type="entry name" value="DNA/RNA_helicase_DEAH_CS"/>
</dbReference>
<feature type="region of interest" description="Disordered" evidence="26">
    <location>
        <begin position="672"/>
        <end position="745"/>
    </location>
</feature>
<comment type="cofactor">
    <cofactor evidence="1">
        <name>Zn(2+)</name>
        <dbReference type="ChEBI" id="CHEBI:29105"/>
    </cofactor>
</comment>
<evidence type="ECO:0000256" key="1">
    <source>
        <dbReference type="ARBA" id="ARBA00001947"/>
    </source>
</evidence>
<dbReference type="Proteomes" id="UP000287033">
    <property type="component" value="Unassembled WGS sequence"/>
</dbReference>
<evidence type="ECO:0000256" key="23">
    <source>
        <dbReference type="ARBA" id="ARBA00076757"/>
    </source>
</evidence>
<keyword evidence="17" id="KW-0539">Nucleus</keyword>
<dbReference type="InterPro" id="IPR011545">
    <property type="entry name" value="DEAD/DEAH_box_helicase_dom"/>
</dbReference>
<dbReference type="Pfam" id="PF00271">
    <property type="entry name" value="Helicase_C"/>
    <property type="match status" value="1"/>
</dbReference>
<dbReference type="Pfam" id="PF08236">
    <property type="entry name" value="SRI"/>
    <property type="match status" value="1"/>
</dbReference>
<dbReference type="Gene3D" id="6.10.250.3140">
    <property type="match status" value="1"/>
</dbReference>
<accession>A0A401T6V3</accession>
<evidence type="ECO:0000256" key="14">
    <source>
        <dbReference type="ARBA" id="ARBA00023125"/>
    </source>
</evidence>
<feature type="domain" description="Helicase ATP-binding" evidence="27">
    <location>
        <begin position="32"/>
        <end position="206"/>
    </location>
</feature>
<keyword evidence="7" id="KW-0479">Metal-binding</keyword>
<dbReference type="PROSITE" id="PS00690">
    <property type="entry name" value="DEAH_ATP_HELICASE"/>
    <property type="match status" value="1"/>
</dbReference>
<dbReference type="Gene3D" id="1.10.1740.100">
    <property type="entry name" value="Set2, Rpb1 interacting domain"/>
    <property type="match status" value="1"/>
</dbReference>
<proteinExistence type="inferred from homology"/>
<dbReference type="InterPro" id="IPR001650">
    <property type="entry name" value="Helicase_C-like"/>
</dbReference>
<evidence type="ECO:0000256" key="8">
    <source>
        <dbReference type="ARBA" id="ARBA00022741"/>
    </source>
</evidence>
<keyword evidence="9" id="KW-0227">DNA damage</keyword>
<dbReference type="EC" id="5.6.2.4" evidence="20"/>
<evidence type="ECO:0000256" key="24">
    <source>
        <dbReference type="ARBA" id="ARBA00078243"/>
    </source>
</evidence>
<dbReference type="AlphaFoldDB" id="A0A401T6V3"/>
<dbReference type="Pfam" id="PF16124">
    <property type="entry name" value="RecQ_Zn_bind"/>
    <property type="match status" value="1"/>
</dbReference>
<keyword evidence="10" id="KW-0378">Hydrolase</keyword>
<name>A0A401T6V3_CHIPU</name>
<dbReference type="STRING" id="137246.A0A401T6V3"/>
<organism evidence="29 30">
    <name type="scientific">Chiloscyllium punctatum</name>
    <name type="common">Brownbanded bambooshark</name>
    <name type="synonym">Hemiscyllium punctatum</name>
    <dbReference type="NCBI Taxonomy" id="137246"/>
    <lineage>
        <taxon>Eukaryota</taxon>
        <taxon>Metazoa</taxon>
        <taxon>Chordata</taxon>
        <taxon>Craniata</taxon>
        <taxon>Vertebrata</taxon>
        <taxon>Chondrichthyes</taxon>
        <taxon>Elasmobranchii</taxon>
        <taxon>Galeomorphii</taxon>
        <taxon>Galeoidea</taxon>
        <taxon>Orectolobiformes</taxon>
        <taxon>Hemiscylliidae</taxon>
        <taxon>Chiloscyllium</taxon>
    </lineage>
</organism>
<keyword evidence="30" id="KW-1185">Reference proteome</keyword>
<keyword evidence="8" id="KW-0547">Nucleotide-binding</keyword>
<dbReference type="InterPro" id="IPR014001">
    <property type="entry name" value="Helicase_ATP-bd"/>
</dbReference>
<dbReference type="EMBL" id="BEZZ01001168">
    <property type="protein sequence ID" value="GCC38379.1"/>
    <property type="molecule type" value="Genomic_DNA"/>
</dbReference>
<keyword evidence="18" id="KW-0131">Cell cycle</keyword>
<comment type="catalytic activity">
    <reaction evidence="21">
        <text>ATP + H2O = ADP + phosphate + H(+)</text>
        <dbReference type="Rhea" id="RHEA:13065"/>
        <dbReference type="ChEBI" id="CHEBI:15377"/>
        <dbReference type="ChEBI" id="CHEBI:15378"/>
        <dbReference type="ChEBI" id="CHEBI:30616"/>
        <dbReference type="ChEBI" id="CHEBI:43474"/>
        <dbReference type="ChEBI" id="CHEBI:456216"/>
    </reaction>
</comment>
<keyword evidence="11" id="KW-0347">Helicase</keyword>
<evidence type="ECO:0000256" key="17">
    <source>
        <dbReference type="ARBA" id="ARBA00023242"/>
    </source>
</evidence>
<reference evidence="29 30" key="1">
    <citation type="journal article" date="2018" name="Nat. Ecol. Evol.">
        <title>Shark genomes provide insights into elasmobranch evolution and the origin of vertebrates.</title>
        <authorList>
            <person name="Hara Y"/>
            <person name="Yamaguchi K"/>
            <person name="Onimaru K"/>
            <person name="Kadota M"/>
            <person name="Koyanagi M"/>
            <person name="Keeley SD"/>
            <person name="Tatsumi K"/>
            <person name="Tanaka K"/>
            <person name="Motone F"/>
            <person name="Kageyama Y"/>
            <person name="Nozu R"/>
            <person name="Adachi N"/>
            <person name="Nishimura O"/>
            <person name="Nakagawa R"/>
            <person name="Tanegashima C"/>
            <person name="Kiyatake I"/>
            <person name="Matsumoto R"/>
            <person name="Murakumo K"/>
            <person name="Nishida K"/>
            <person name="Terakita A"/>
            <person name="Kuratani S"/>
            <person name="Sato K"/>
            <person name="Hyodo S Kuraku.S."/>
        </authorList>
    </citation>
    <scope>NUCLEOTIDE SEQUENCE [LARGE SCALE GENOMIC DNA]</scope>
</reference>
<evidence type="ECO:0000256" key="6">
    <source>
        <dbReference type="ARBA" id="ARBA00022705"/>
    </source>
</evidence>
<dbReference type="GO" id="GO:0003677">
    <property type="term" value="F:DNA binding"/>
    <property type="evidence" value="ECO:0007669"/>
    <property type="project" value="UniProtKB-KW"/>
</dbReference>
<dbReference type="GO" id="GO:0009378">
    <property type="term" value="F:four-way junction helicase activity"/>
    <property type="evidence" value="ECO:0007669"/>
    <property type="project" value="TreeGrafter"/>
</dbReference>
<dbReference type="GO" id="GO:0000724">
    <property type="term" value="P:double-strand break repair via homologous recombination"/>
    <property type="evidence" value="ECO:0007669"/>
    <property type="project" value="TreeGrafter"/>
</dbReference>
<dbReference type="GO" id="GO:0005737">
    <property type="term" value="C:cytoplasm"/>
    <property type="evidence" value="ECO:0007669"/>
    <property type="project" value="TreeGrafter"/>
</dbReference>
<dbReference type="CDD" id="cd18794">
    <property type="entry name" value="SF2_C_RecQ"/>
    <property type="match status" value="1"/>
</dbReference>
<comment type="catalytic activity">
    <reaction evidence="19">
        <text>Couples ATP hydrolysis with the unwinding of duplex DNA by translocating in the 3'-5' direction.</text>
        <dbReference type="EC" id="5.6.2.4"/>
    </reaction>
</comment>
<evidence type="ECO:0000256" key="9">
    <source>
        <dbReference type="ARBA" id="ARBA00022763"/>
    </source>
</evidence>
<evidence type="ECO:0000256" key="11">
    <source>
        <dbReference type="ARBA" id="ARBA00022806"/>
    </source>
</evidence>
<keyword evidence="16" id="KW-0413">Isomerase</keyword>
<dbReference type="GO" id="GO:0010605">
    <property type="term" value="P:negative regulation of macromolecule metabolic process"/>
    <property type="evidence" value="ECO:0007669"/>
    <property type="project" value="UniProtKB-ARBA"/>
</dbReference>
<evidence type="ECO:0000259" key="28">
    <source>
        <dbReference type="PROSITE" id="PS51194"/>
    </source>
</evidence>
<evidence type="ECO:0000256" key="21">
    <source>
        <dbReference type="ARBA" id="ARBA00049360"/>
    </source>
</evidence>
<comment type="caution">
    <text evidence="29">The sequence shown here is derived from an EMBL/GenBank/DDBJ whole genome shotgun (WGS) entry which is preliminary data.</text>
</comment>
<evidence type="ECO:0000256" key="5">
    <source>
        <dbReference type="ARBA" id="ARBA00022618"/>
    </source>
</evidence>
<dbReference type="GO" id="GO:0051301">
    <property type="term" value="P:cell division"/>
    <property type="evidence" value="ECO:0007669"/>
    <property type="project" value="UniProtKB-KW"/>
</dbReference>
<dbReference type="InterPro" id="IPR013257">
    <property type="entry name" value="SRI"/>
</dbReference>
<dbReference type="SMART" id="SM00490">
    <property type="entry name" value="HELICc"/>
    <property type="match status" value="1"/>
</dbReference>
<evidence type="ECO:0000256" key="15">
    <source>
        <dbReference type="ARBA" id="ARBA00023204"/>
    </source>
</evidence>
<evidence type="ECO:0000256" key="25">
    <source>
        <dbReference type="ARBA" id="ARBA00084014"/>
    </source>
</evidence>
<evidence type="ECO:0000256" key="20">
    <source>
        <dbReference type="ARBA" id="ARBA00034808"/>
    </source>
</evidence>
<evidence type="ECO:0000256" key="12">
    <source>
        <dbReference type="ARBA" id="ARBA00022833"/>
    </source>
</evidence>
<feature type="domain" description="Helicase C-terminal" evidence="28">
    <location>
        <begin position="234"/>
        <end position="392"/>
    </location>
</feature>
<dbReference type="NCBIfam" id="TIGR00614">
    <property type="entry name" value="recQ_fam"/>
    <property type="match status" value="1"/>
</dbReference>
<evidence type="ECO:0000256" key="13">
    <source>
        <dbReference type="ARBA" id="ARBA00022840"/>
    </source>
</evidence>
<feature type="compositionally biased region" description="Acidic residues" evidence="26">
    <location>
        <begin position="485"/>
        <end position="494"/>
    </location>
</feature>
<evidence type="ECO:0000259" key="27">
    <source>
        <dbReference type="PROSITE" id="PS51192"/>
    </source>
</evidence>
<evidence type="ECO:0000256" key="7">
    <source>
        <dbReference type="ARBA" id="ARBA00022723"/>
    </source>
</evidence>
<dbReference type="InterPro" id="IPR004589">
    <property type="entry name" value="DNA_helicase_ATP-dep_RecQ"/>
</dbReference>
<evidence type="ECO:0000256" key="16">
    <source>
        <dbReference type="ARBA" id="ARBA00023235"/>
    </source>
</evidence>
<keyword evidence="5" id="KW-0132">Cell division</keyword>
<dbReference type="Pfam" id="PF00270">
    <property type="entry name" value="DEAD"/>
    <property type="match status" value="1"/>
</dbReference>
<dbReference type="InterPro" id="IPR038190">
    <property type="entry name" value="SRI_sf"/>
</dbReference>
<dbReference type="InterPro" id="IPR010716">
    <property type="entry name" value="RECQ5"/>
</dbReference>
<dbReference type="PANTHER" id="PTHR13710:SF152">
    <property type="entry name" value="ATP-DEPENDENT DNA HELICASE Q5"/>
    <property type="match status" value="1"/>
</dbReference>
<evidence type="ECO:0000256" key="3">
    <source>
        <dbReference type="ARBA" id="ARBA00005446"/>
    </source>
</evidence>
<feature type="compositionally biased region" description="Polar residues" evidence="26">
    <location>
        <begin position="673"/>
        <end position="694"/>
    </location>
</feature>
<dbReference type="GO" id="GO:0005694">
    <property type="term" value="C:chromosome"/>
    <property type="evidence" value="ECO:0007669"/>
    <property type="project" value="InterPro"/>
</dbReference>
<dbReference type="GO" id="GO:0005524">
    <property type="term" value="F:ATP binding"/>
    <property type="evidence" value="ECO:0007669"/>
    <property type="project" value="UniProtKB-KW"/>
</dbReference>
<gene>
    <name evidence="29" type="ORF">chiPu_0016893</name>
</gene>
<evidence type="ECO:0000256" key="10">
    <source>
        <dbReference type="ARBA" id="ARBA00022801"/>
    </source>
</evidence>
<keyword evidence="15" id="KW-0234">DNA repair</keyword>
<comment type="similarity">
    <text evidence="3">Belongs to the helicase family. RecQ subfamily.</text>
</comment>
<feature type="compositionally biased region" description="Basic and acidic residues" evidence="26">
    <location>
        <begin position="695"/>
        <end position="707"/>
    </location>
</feature>
<evidence type="ECO:0000256" key="2">
    <source>
        <dbReference type="ARBA" id="ARBA00004642"/>
    </source>
</evidence>
<keyword evidence="6" id="KW-0235">DNA replication</keyword>
<dbReference type="Gene3D" id="3.40.50.300">
    <property type="entry name" value="P-loop containing nucleotide triphosphate hydrolases"/>
    <property type="match status" value="2"/>
</dbReference>
<evidence type="ECO:0000313" key="29">
    <source>
        <dbReference type="EMBL" id="GCC38379.1"/>
    </source>
</evidence>
<dbReference type="Pfam" id="PF06959">
    <property type="entry name" value="RecQ5"/>
    <property type="match status" value="1"/>
</dbReference>